<dbReference type="EMBL" id="CP110615">
    <property type="protein sequence ID" value="UZJ24032.1"/>
    <property type="molecule type" value="Genomic_DNA"/>
</dbReference>
<dbReference type="InterPro" id="IPR026843">
    <property type="entry name" value="SbcD_C"/>
</dbReference>
<evidence type="ECO:0000256" key="4">
    <source>
        <dbReference type="ARBA" id="ARBA00022722"/>
    </source>
</evidence>
<comment type="subunit">
    <text evidence="2 7">Heterodimer of SbcC and SbcD.</text>
</comment>
<keyword evidence="6 7" id="KW-0269">Exonuclease</keyword>
<keyword evidence="7" id="KW-0255">Endonuclease</keyword>
<comment type="function">
    <text evidence="7">SbcCD cleaves DNA hairpin structures. These structures can inhibit DNA replication and are intermediates in certain DNA recombination reactions. The complex acts as a 3'-&gt;5' double strand exonuclease that can open hairpins. It also has a 5' single-strand endonuclease activity.</text>
</comment>
<reference evidence="10" key="1">
    <citation type="submission" date="2022-10" db="EMBL/GenBank/DDBJ databases">
        <title>Rhodococcus sp.75.</title>
        <authorList>
            <person name="Sun M."/>
        </authorList>
    </citation>
    <scope>NUCLEOTIDE SEQUENCE</scope>
    <source>
        <strain evidence="10">75</strain>
    </source>
</reference>
<evidence type="ECO:0000256" key="2">
    <source>
        <dbReference type="ARBA" id="ARBA00011322"/>
    </source>
</evidence>
<keyword evidence="11" id="KW-1185">Reference proteome</keyword>
<proteinExistence type="inferred from homology"/>
<sequence>MRLLHTSDWHVGRTFHGTDLLDDQARALEQLAGLVAAHGVDVVLVAGDVYDRAVPNAGSVEVCTRALEQIRAAGAVIVATPGNHDSATRLGAAASFAAAGGLHLRTRTAELDVPVLLSDTHGEVAVYGLPFLEPDTARHALGEPGARSHADVLGVAMDRVRADLAARPGVRSVVLAHAFVVGGEATGSERTISVGGVETVPAGVFDGVDYVALGHLHSPQVLSERVRYSGSPLPYSFGERSHRKAVWLVDLGPHGLEQVQRVDLPVVRGLSQLTGPLPGLLADPAHTAAEDHYVSAVLTDPVRPLDAMRRLQVRFPHAVHLEWQRPGSAGALRYAEKVRGRSDAQVVDSFLTDVRGAPQAWESELVTEGLRAAEHAADRR</sequence>
<evidence type="ECO:0000256" key="5">
    <source>
        <dbReference type="ARBA" id="ARBA00022801"/>
    </source>
</evidence>
<dbReference type="InterPro" id="IPR004593">
    <property type="entry name" value="SbcD"/>
</dbReference>
<evidence type="ECO:0000256" key="6">
    <source>
        <dbReference type="ARBA" id="ARBA00022839"/>
    </source>
</evidence>
<keyword evidence="4 7" id="KW-0540">Nuclease</keyword>
<dbReference type="Gene3D" id="3.60.21.10">
    <property type="match status" value="1"/>
</dbReference>
<dbReference type="Proteomes" id="UP001164965">
    <property type="component" value="Chromosome"/>
</dbReference>
<dbReference type="PANTHER" id="PTHR30337:SF0">
    <property type="entry name" value="NUCLEASE SBCCD SUBUNIT D"/>
    <property type="match status" value="1"/>
</dbReference>
<dbReference type="InterPro" id="IPR041796">
    <property type="entry name" value="Mre11_N"/>
</dbReference>
<dbReference type="SUPFAM" id="SSF56300">
    <property type="entry name" value="Metallo-dependent phosphatases"/>
    <property type="match status" value="1"/>
</dbReference>
<name>A0ABY6NXC0_9NOCA</name>
<dbReference type="Pfam" id="PF00149">
    <property type="entry name" value="Metallophos"/>
    <property type="match status" value="1"/>
</dbReference>
<comment type="similarity">
    <text evidence="1 7">Belongs to the SbcD family.</text>
</comment>
<dbReference type="InterPro" id="IPR004843">
    <property type="entry name" value="Calcineurin-like_PHP"/>
</dbReference>
<evidence type="ECO:0000256" key="1">
    <source>
        <dbReference type="ARBA" id="ARBA00010555"/>
    </source>
</evidence>
<dbReference type="InterPro" id="IPR050535">
    <property type="entry name" value="DNA_Repair-Maintenance_Comp"/>
</dbReference>
<organism evidence="10 11">
    <name type="scientific">Rhodococcus antarcticus</name>
    <dbReference type="NCBI Taxonomy" id="2987751"/>
    <lineage>
        <taxon>Bacteria</taxon>
        <taxon>Bacillati</taxon>
        <taxon>Actinomycetota</taxon>
        <taxon>Actinomycetes</taxon>
        <taxon>Mycobacteriales</taxon>
        <taxon>Nocardiaceae</taxon>
        <taxon>Rhodococcus</taxon>
    </lineage>
</organism>
<dbReference type="RefSeq" id="WP_265382139.1">
    <property type="nucleotide sequence ID" value="NZ_CP110615.1"/>
</dbReference>
<dbReference type="Pfam" id="PF12320">
    <property type="entry name" value="SbcD_C"/>
    <property type="match status" value="1"/>
</dbReference>
<evidence type="ECO:0000259" key="9">
    <source>
        <dbReference type="Pfam" id="PF12320"/>
    </source>
</evidence>
<keyword evidence="7" id="KW-0233">DNA recombination</keyword>
<evidence type="ECO:0000313" key="11">
    <source>
        <dbReference type="Proteomes" id="UP001164965"/>
    </source>
</evidence>
<feature type="domain" description="Nuclease SbcCD subunit D C-terminal" evidence="9">
    <location>
        <begin position="268"/>
        <end position="353"/>
    </location>
</feature>
<evidence type="ECO:0000256" key="7">
    <source>
        <dbReference type="RuleBase" id="RU363069"/>
    </source>
</evidence>
<dbReference type="PANTHER" id="PTHR30337">
    <property type="entry name" value="COMPONENT OF ATP-DEPENDENT DSDNA EXONUCLEASE"/>
    <property type="match status" value="1"/>
</dbReference>
<evidence type="ECO:0000256" key="3">
    <source>
        <dbReference type="ARBA" id="ARBA00013365"/>
    </source>
</evidence>
<dbReference type="NCBIfam" id="TIGR00619">
    <property type="entry name" value="sbcd"/>
    <property type="match status" value="1"/>
</dbReference>
<accession>A0ABY6NXC0</accession>
<keyword evidence="7" id="KW-0235">DNA replication</keyword>
<evidence type="ECO:0000313" key="10">
    <source>
        <dbReference type="EMBL" id="UZJ24032.1"/>
    </source>
</evidence>
<evidence type="ECO:0000259" key="8">
    <source>
        <dbReference type="Pfam" id="PF00149"/>
    </source>
</evidence>
<dbReference type="CDD" id="cd00840">
    <property type="entry name" value="MPP_Mre11_N"/>
    <property type="match status" value="1"/>
</dbReference>
<dbReference type="InterPro" id="IPR029052">
    <property type="entry name" value="Metallo-depent_PP-like"/>
</dbReference>
<feature type="domain" description="Calcineurin-like phosphoesterase" evidence="8">
    <location>
        <begin position="1"/>
        <end position="219"/>
    </location>
</feature>
<keyword evidence="5 7" id="KW-0378">Hydrolase</keyword>
<protein>
    <recommendedName>
        <fullName evidence="3 7">Nuclease SbcCD subunit D</fullName>
    </recommendedName>
</protein>
<gene>
    <name evidence="7" type="primary">sbcD</name>
    <name evidence="10" type="ORF">RHODO2019_12685</name>
</gene>
<dbReference type="GO" id="GO:0004527">
    <property type="term" value="F:exonuclease activity"/>
    <property type="evidence" value="ECO:0007669"/>
    <property type="project" value="UniProtKB-KW"/>
</dbReference>